<dbReference type="RefSeq" id="WP_134211907.1">
    <property type="nucleotide sequence ID" value="NZ_CP038016.1"/>
</dbReference>
<name>A0A4P7A399_9BACL</name>
<dbReference type="EMBL" id="CP038016">
    <property type="protein sequence ID" value="QBP43198.1"/>
    <property type="molecule type" value="Genomic_DNA"/>
</dbReference>
<keyword evidence="2" id="KW-1185">Reference proteome</keyword>
<dbReference type="Proteomes" id="UP000294292">
    <property type="component" value="Plasmid unnamed"/>
</dbReference>
<dbReference type="InterPro" id="IPR045620">
    <property type="entry name" value="DUF6442"/>
</dbReference>
<keyword evidence="1" id="KW-0614">Plasmid</keyword>
<dbReference type="GeneID" id="39472586"/>
<accession>A0A4P7A399</accession>
<protein>
    <submittedName>
        <fullName evidence="1">Uncharacterized protein</fullName>
    </submittedName>
</protein>
<evidence type="ECO:0000313" key="2">
    <source>
        <dbReference type="Proteomes" id="UP000294292"/>
    </source>
</evidence>
<proteinExistence type="predicted"/>
<gene>
    <name evidence="1" type="ORF">E2636_18775</name>
</gene>
<reference evidence="1 2" key="1">
    <citation type="submission" date="2019-03" db="EMBL/GenBank/DDBJ databases">
        <title>Complete genome sequence of Paenisporosarcina antarctica CGMCC 1.6503T.</title>
        <authorList>
            <person name="Rong J.-C."/>
            <person name="Chi N.-Y."/>
            <person name="Zhang Q.-F."/>
        </authorList>
    </citation>
    <scope>NUCLEOTIDE SEQUENCE [LARGE SCALE GENOMIC DNA]</scope>
    <source>
        <strain evidence="1 2">CGMCC 1.6503</strain>
        <plasmid evidence="1 2">unnamed</plasmid>
    </source>
</reference>
<dbReference type="KEGG" id="panc:E2636_18775"/>
<geneLocation type="plasmid" evidence="1">
    <name>unnamed</name>
</geneLocation>
<organism evidence="1 2">
    <name type="scientific">Paenisporosarcina antarctica</name>
    <dbReference type="NCBI Taxonomy" id="417367"/>
    <lineage>
        <taxon>Bacteria</taxon>
        <taxon>Bacillati</taxon>
        <taxon>Bacillota</taxon>
        <taxon>Bacilli</taxon>
        <taxon>Bacillales</taxon>
        <taxon>Caryophanaceae</taxon>
        <taxon>Paenisporosarcina</taxon>
    </lineage>
</organism>
<sequence>MNKNEILAKSRKDNKYMDERDEKIDSESGLFGFTGITILKTFSILNDLNGVAGVLTMGGSAAATLPIIPCMHRSARCLDFSS</sequence>
<dbReference type="Pfam" id="PF20040">
    <property type="entry name" value="DUF6442"/>
    <property type="match status" value="1"/>
</dbReference>
<evidence type="ECO:0000313" key="1">
    <source>
        <dbReference type="EMBL" id="QBP43198.1"/>
    </source>
</evidence>
<dbReference type="AlphaFoldDB" id="A0A4P7A399"/>